<feature type="compositionally biased region" description="Low complexity" evidence="2">
    <location>
        <begin position="100"/>
        <end position="113"/>
    </location>
</feature>
<dbReference type="EMBL" id="MKGL01000519">
    <property type="protein sequence ID" value="RNE97839.1"/>
    <property type="molecule type" value="Genomic_DNA"/>
</dbReference>
<feature type="non-terminal residue" evidence="3">
    <location>
        <position position="1"/>
    </location>
</feature>
<feature type="coiled-coil region" evidence="1">
    <location>
        <begin position="3"/>
        <end position="59"/>
    </location>
</feature>
<name>A0A422MXD7_TRYRA</name>
<organism evidence="3 4">
    <name type="scientific">Trypanosoma rangeli</name>
    <dbReference type="NCBI Taxonomy" id="5698"/>
    <lineage>
        <taxon>Eukaryota</taxon>
        <taxon>Discoba</taxon>
        <taxon>Euglenozoa</taxon>
        <taxon>Kinetoplastea</taxon>
        <taxon>Metakinetoplastina</taxon>
        <taxon>Trypanosomatida</taxon>
        <taxon>Trypanosomatidae</taxon>
        <taxon>Trypanosoma</taxon>
        <taxon>Herpetosoma</taxon>
    </lineage>
</organism>
<feature type="non-terminal residue" evidence="3">
    <location>
        <position position="346"/>
    </location>
</feature>
<feature type="region of interest" description="Disordered" evidence="2">
    <location>
        <begin position="273"/>
        <end position="346"/>
    </location>
</feature>
<evidence type="ECO:0000256" key="2">
    <source>
        <dbReference type="SAM" id="MobiDB-lite"/>
    </source>
</evidence>
<feature type="compositionally biased region" description="Polar residues" evidence="2">
    <location>
        <begin position="318"/>
        <end position="329"/>
    </location>
</feature>
<accession>A0A422MXD7</accession>
<evidence type="ECO:0000256" key="1">
    <source>
        <dbReference type="SAM" id="Coils"/>
    </source>
</evidence>
<feature type="compositionally biased region" description="Polar residues" evidence="2">
    <location>
        <begin position="117"/>
        <end position="128"/>
    </location>
</feature>
<proteinExistence type="predicted"/>
<protein>
    <submittedName>
        <fullName evidence="3">Uncharacterized protein</fullName>
    </submittedName>
</protein>
<dbReference type="RefSeq" id="XP_029234332.1">
    <property type="nucleotide sequence ID" value="XM_029385842.1"/>
</dbReference>
<sequence>QQCADAERGREAAEAALQRVEAEMKQTHAKLQEELEAALLEANERIAEHDELLQQKLEEQGEYYEKLLEEKSRLEPVPADGAELGDALHWKAESDGLMEEAQPAEQPRRAAAASRNPFASMSVPSQQPDSLVDQGGDDDDVFGSGALQHPTVAGDVVSGERPAELKALVAELRGRLAEMEAGLSSATLARDGAMDEVKRLAQQCADAERGREAAEAALQRVEAEMKQTHAKLQEELEAALLEANERIAEHDELLQQKLEEQGEYYEKLLEEKSRLEPVPADGAELGDALHWKAESDGLMEEAQPAEQPRRAAAASRNPFASMSVPSQQPDSLVDQGGDDDDVFGSG</sequence>
<feature type="compositionally biased region" description="Low complexity" evidence="2">
    <location>
        <begin position="301"/>
        <end position="314"/>
    </location>
</feature>
<comment type="caution">
    <text evidence="3">The sequence shown here is derived from an EMBL/GenBank/DDBJ whole genome shotgun (WGS) entry which is preliminary data.</text>
</comment>
<dbReference type="AlphaFoldDB" id="A0A422MXD7"/>
<reference evidence="3 4" key="1">
    <citation type="journal article" date="2018" name="BMC Genomics">
        <title>Genomic comparison of Trypanosoma conorhini and Trypanosoma rangeli to Trypanosoma cruzi strains of high and low virulence.</title>
        <authorList>
            <person name="Bradwell K.R."/>
            <person name="Koparde V.N."/>
            <person name="Matveyev A.V."/>
            <person name="Serrano M.G."/>
            <person name="Alves J.M."/>
            <person name="Parikh H."/>
            <person name="Huang B."/>
            <person name="Lee V."/>
            <person name="Espinosa-Alvarez O."/>
            <person name="Ortiz P.A."/>
            <person name="Costa-Martins A.G."/>
            <person name="Teixeira M.M."/>
            <person name="Buck G.A."/>
        </authorList>
    </citation>
    <scope>NUCLEOTIDE SEQUENCE [LARGE SCALE GENOMIC DNA]</scope>
    <source>
        <strain evidence="3 4">AM80</strain>
    </source>
</reference>
<feature type="region of interest" description="Disordered" evidence="2">
    <location>
        <begin position="72"/>
        <end position="147"/>
    </location>
</feature>
<dbReference type="Proteomes" id="UP000283634">
    <property type="component" value="Unassembled WGS sequence"/>
</dbReference>
<keyword evidence="4" id="KW-1185">Reference proteome</keyword>
<keyword evidence="1" id="KW-0175">Coiled coil</keyword>
<gene>
    <name evidence="3" type="ORF">TraAM80_09140</name>
</gene>
<evidence type="ECO:0000313" key="3">
    <source>
        <dbReference type="EMBL" id="RNE97839.1"/>
    </source>
</evidence>
<evidence type="ECO:0000313" key="4">
    <source>
        <dbReference type="Proteomes" id="UP000283634"/>
    </source>
</evidence>
<feature type="compositionally biased region" description="Acidic residues" evidence="2">
    <location>
        <begin position="336"/>
        <end position="346"/>
    </location>
</feature>
<feature type="coiled-coil region" evidence="1">
    <location>
        <begin position="197"/>
        <end position="260"/>
    </location>
</feature>
<dbReference type="GeneID" id="40333073"/>